<name>A0A250INK2_9BACT</name>
<dbReference type="Proteomes" id="UP000217289">
    <property type="component" value="Chromosome"/>
</dbReference>
<dbReference type="KEGG" id="mbd:MEBOL_006816"/>
<proteinExistence type="predicted"/>
<evidence type="ECO:0000313" key="3">
    <source>
        <dbReference type="Proteomes" id="UP000217289"/>
    </source>
</evidence>
<protein>
    <submittedName>
        <fullName evidence="2">NADP-dependent oxidoreductase domain containing protein</fullName>
    </submittedName>
</protein>
<feature type="region of interest" description="Disordered" evidence="1">
    <location>
        <begin position="41"/>
        <end position="61"/>
    </location>
</feature>
<gene>
    <name evidence="2" type="ORF">MEBOL_006816</name>
</gene>
<accession>A0A250INK2</accession>
<evidence type="ECO:0000256" key="1">
    <source>
        <dbReference type="SAM" id="MobiDB-lite"/>
    </source>
</evidence>
<evidence type="ECO:0000313" key="2">
    <source>
        <dbReference type="EMBL" id="ATB33324.1"/>
    </source>
</evidence>
<sequence length="61" mass="6334">MRASPSPRSSAPWSAGYLEENVAAAELVFTAAEAAELDAAVPPGATAGPRYTPQQMAMVDR</sequence>
<dbReference type="AlphaFoldDB" id="A0A250INK2"/>
<reference evidence="2 3" key="1">
    <citation type="submission" date="2017-06" db="EMBL/GenBank/DDBJ databases">
        <authorList>
            <person name="Kim H.J."/>
            <person name="Triplett B.A."/>
        </authorList>
    </citation>
    <scope>NUCLEOTIDE SEQUENCE [LARGE SCALE GENOMIC DNA]</scope>
    <source>
        <strain evidence="2 3">DSM 14713</strain>
    </source>
</reference>
<dbReference type="RefSeq" id="WP_095983177.1">
    <property type="nucleotide sequence ID" value="NZ_CP022163.1"/>
</dbReference>
<keyword evidence="3" id="KW-1185">Reference proteome</keyword>
<dbReference type="EMBL" id="CP022163">
    <property type="protein sequence ID" value="ATB33324.1"/>
    <property type="molecule type" value="Genomic_DNA"/>
</dbReference>
<organism evidence="2 3">
    <name type="scientific">Melittangium boletus DSM 14713</name>
    <dbReference type="NCBI Taxonomy" id="1294270"/>
    <lineage>
        <taxon>Bacteria</taxon>
        <taxon>Pseudomonadati</taxon>
        <taxon>Myxococcota</taxon>
        <taxon>Myxococcia</taxon>
        <taxon>Myxococcales</taxon>
        <taxon>Cystobacterineae</taxon>
        <taxon>Archangiaceae</taxon>
        <taxon>Melittangium</taxon>
    </lineage>
</organism>